<evidence type="ECO:0000256" key="1">
    <source>
        <dbReference type="ARBA" id="ARBA00004651"/>
    </source>
</evidence>
<dbReference type="PANTHER" id="PTHR30572">
    <property type="entry name" value="MEMBRANE COMPONENT OF TRANSPORTER-RELATED"/>
    <property type="match status" value="1"/>
</dbReference>
<evidence type="ECO:0000256" key="3">
    <source>
        <dbReference type="ARBA" id="ARBA00022692"/>
    </source>
</evidence>
<dbReference type="Proteomes" id="UP001500556">
    <property type="component" value="Unassembled WGS sequence"/>
</dbReference>
<evidence type="ECO:0000256" key="8">
    <source>
        <dbReference type="SAM" id="Phobius"/>
    </source>
</evidence>
<feature type="transmembrane region" description="Helical" evidence="8">
    <location>
        <begin position="826"/>
        <end position="852"/>
    </location>
</feature>
<evidence type="ECO:0000313" key="11">
    <source>
        <dbReference type="Proteomes" id="UP001500556"/>
    </source>
</evidence>
<dbReference type="RefSeq" id="WP_345502771.1">
    <property type="nucleotide sequence ID" value="NZ_BAABLO010000005.1"/>
</dbReference>
<feature type="transmembrane region" description="Helical" evidence="8">
    <location>
        <begin position="873"/>
        <end position="903"/>
    </location>
</feature>
<feature type="transmembrane region" description="Helical" evidence="8">
    <location>
        <begin position="530"/>
        <end position="552"/>
    </location>
</feature>
<feature type="transmembrane region" description="Helical" evidence="8">
    <location>
        <begin position="313"/>
        <end position="336"/>
    </location>
</feature>
<dbReference type="PANTHER" id="PTHR30572:SF4">
    <property type="entry name" value="ABC TRANSPORTER PERMEASE YTRF"/>
    <property type="match status" value="1"/>
</dbReference>
<keyword evidence="5 8" id="KW-0472">Membrane</keyword>
<feature type="transmembrane region" description="Helical" evidence="8">
    <location>
        <begin position="454"/>
        <end position="475"/>
    </location>
</feature>
<feature type="transmembrane region" description="Helical" evidence="8">
    <location>
        <begin position="481"/>
        <end position="509"/>
    </location>
</feature>
<feature type="transmembrane region" description="Helical" evidence="8">
    <location>
        <begin position="52"/>
        <end position="72"/>
    </location>
</feature>
<feature type="compositionally biased region" description="Polar residues" evidence="7">
    <location>
        <begin position="1"/>
        <end position="10"/>
    </location>
</feature>
<keyword evidence="11" id="KW-1185">Reference proteome</keyword>
<feature type="transmembrane region" description="Helical" evidence="8">
    <location>
        <begin position="923"/>
        <end position="950"/>
    </location>
</feature>
<feature type="domain" description="ABC3 transporter permease C-terminal" evidence="9">
    <location>
        <begin position="831"/>
        <end position="953"/>
    </location>
</feature>
<dbReference type="Pfam" id="PF02687">
    <property type="entry name" value="FtsX"/>
    <property type="match status" value="2"/>
</dbReference>
<dbReference type="InterPro" id="IPR050250">
    <property type="entry name" value="Macrolide_Exporter_MacB"/>
</dbReference>
<reference evidence="11" key="1">
    <citation type="journal article" date="2019" name="Int. J. Syst. Evol. Microbiol.">
        <title>The Global Catalogue of Microorganisms (GCM) 10K type strain sequencing project: providing services to taxonomists for standard genome sequencing and annotation.</title>
        <authorList>
            <consortium name="The Broad Institute Genomics Platform"/>
            <consortium name="The Broad Institute Genome Sequencing Center for Infectious Disease"/>
            <person name="Wu L."/>
            <person name="Ma J."/>
        </authorList>
    </citation>
    <scope>NUCLEOTIDE SEQUENCE [LARGE SCALE GENOMIC DNA]</scope>
    <source>
        <strain evidence="11">JCM 18961</strain>
    </source>
</reference>
<comment type="similarity">
    <text evidence="6">Belongs to the ABC-4 integral membrane protein family.</text>
</comment>
<evidence type="ECO:0000256" key="4">
    <source>
        <dbReference type="ARBA" id="ARBA00022989"/>
    </source>
</evidence>
<accession>A0ABP8Y5D2</accession>
<comment type="subcellular location">
    <subcellularLocation>
        <location evidence="1">Cell membrane</location>
        <topology evidence="1">Multi-pass membrane protein</topology>
    </subcellularLocation>
</comment>
<dbReference type="EMBL" id="BAABLO010000005">
    <property type="protein sequence ID" value="GAA4721448.1"/>
    <property type="molecule type" value="Genomic_DNA"/>
</dbReference>
<keyword evidence="4 8" id="KW-1133">Transmembrane helix</keyword>
<feature type="domain" description="ABC3 transporter permease C-terminal" evidence="9">
    <location>
        <begin position="318"/>
        <end position="430"/>
    </location>
</feature>
<evidence type="ECO:0000256" key="5">
    <source>
        <dbReference type="ARBA" id="ARBA00023136"/>
    </source>
</evidence>
<feature type="transmembrane region" description="Helical" evidence="8">
    <location>
        <begin position="408"/>
        <end position="433"/>
    </location>
</feature>
<name>A0ABP8Y5D2_9MICO</name>
<comment type="caution">
    <text evidence="10">The sequence shown here is derived from an EMBL/GenBank/DDBJ whole genome shotgun (WGS) entry which is preliminary data.</text>
</comment>
<sequence length="961" mass="100222">MTTLTPPRQHTSPDHLRTGEPTGSRFARWRASWRVALRMAWRDARRHRGRSVLVFVMVAIPTGLLVGIATFASSESVTGADRIPFTLGPAQAMVSGLENQTVAQAEDPDQAMSTGAREATAIPGFDRDASFGSAQNVAAVQRLTGGEVTRVGTTSLRHRIGDRSVSADLMVLDTSKAWGDKAHLLSGRWATSAREVVVTPYGLSRGLPSSGSATLTSAGKEYPVTVVGTAMAFNGWGGMPDLVTTQPVAQDSIYSWQWLVLRDTPVTYTEVKHLNTYGLRVASAEVLRHPPTAAELPPELGSLNDYQQQQLRVLVAVGAIMLFIVTTLLVAPAFAVSASRQRRTLALAASNGAETRQLRRKVLAQALVLGAASAVVAAALAVVVLRVVQLWWVHRSPWTSHRYFHVPVAAVTFVVVCSVISALVAAMIPAARLGRLDIVGVMRGQSVSPRLNKVAPVLGVGVAVAGGAGLLWAVRTEQREIPIIATGLALVLGALLLVPLLLVVAGRLASRLPVAPRLATRDAARHRTRSVPTVTAIVAGAIALTMFSIGLASDTEQQRRQYQPRAAMGEGFLNYWPMDAAAEAGNGGQVDGQAAANEAMSIVRRVTPQLVASPLGVVQSSGAGMSDTDPVPVVTVVPPGCTPAQTVTGGPAGTVDAGGSLPGVPEGRPDPSLVCNLVGTTAMRQVGVLSSKDLATAPWLTADQKTVVAAGGILLDDPRLVRSGKAEVATGTFTIAKDTGLQTPGPLRTQSLAAVAAALPFDGQNLGALVSADTARQRGWPVSGQTVLLRSPDGAISSTDQAALSDAVGDEGEAYVERGFQRSDRVVMLALFGGFALLLLVVTLISTALSLAEQRADLGTFAAVGATRGTRRRLAAAQAAVVALIGAVLGIAVGLVPGIALTYPLTGQSWDPATGMEVRTAPIIVIPWLPLAAVVVGVPLVAALLSYAAIRRAPAMTRRAD</sequence>
<organism evidence="10 11">
    <name type="scientific">Pedococcus ginsenosidimutans</name>
    <dbReference type="NCBI Taxonomy" id="490570"/>
    <lineage>
        <taxon>Bacteria</taxon>
        <taxon>Bacillati</taxon>
        <taxon>Actinomycetota</taxon>
        <taxon>Actinomycetes</taxon>
        <taxon>Micrococcales</taxon>
        <taxon>Intrasporangiaceae</taxon>
        <taxon>Pedococcus</taxon>
    </lineage>
</organism>
<dbReference type="InterPro" id="IPR003838">
    <property type="entry name" value="ABC3_permease_C"/>
</dbReference>
<keyword evidence="2" id="KW-1003">Cell membrane</keyword>
<feature type="region of interest" description="Disordered" evidence="7">
    <location>
        <begin position="1"/>
        <end position="23"/>
    </location>
</feature>
<protein>
    <recommendedName>
        <fullName evidence="9">ABC3 transporter permease C-terminal domain-containing protein</fullName>
    </recommendedName>
</protein>
<evidence type="ECO:0000259" key="9">
    <source>
        <dbReference type="Pfam" id="PF02687"/>
    </source>
</evidence>
<evidence type="ECO:0000256" key="6">
    <source>
        <dbReference type="ARBA" id="ARBA00038076"/>
    </source>
</evidence>
<evidence type="ECO:0000313" key="10">
    <source>
        <dbReference type="EMBL" id="GAA4721448.1"/>
    </source>
</evidence>
<proteinExistence type="inferred from homology"/>
<feature type="transmembrane region" description="Helical" evidence="8">
    <location>
        <begin position="366"/>
        <end position="388"/>
    </location>
</feature>
<gene>
    <name evidence="10" type="ORF">GCM10025782_18930</name>
</gene>
<keyword evidence="3 8" id="KW-0812">Transmembrane</keyword>
<evidence type="ECO:0000256" key="7">
    <source>
        <dbReference type="SAM" id="MobiDB-lite"/>
    </source>
</evidence>
<evidence type="ECO:0000256" key="2">
    <source>
        <dbReference type="ARBA" id="ARBA00022475"/>
    </source>
</evidence>